<proteinExistence type="predicted"/>
<dbReference type="GO" id="GO:0009295">
    <property type="term" value="C:nucleoid"/>
    <property type="evidence" value="ECO:0007669"/>
    <property type="project" value="InterPro"/>
</dbReference>
<dbReference type="RefSeq" id="WP_078814598.1">
    <property type="nucleotide sequence ID" value="NZ_FUYE01000012.1"/>
</dbReference>
<evidence type="ECO:0008006" key="3">
    <source>
        <dbReference type="Google" id="ProtNLM"/>
    </source>
</evidence>
<sequence length="358" mass="40576">MSVKLRLNTASATHVVLAKVGNPQREEPLQTSKEVFAISEEDQPTLTGIFLKPFKNLTPHRFTHHSSLDHHEMNTCVKAIFESKDGLLKRGVEIAKHLYSKSNHPNIKSGDLCIAHIKEAQVDDQFVQGLCILKSESVVPFLSITAKDGDLQISTEQGINPDKIDKGCLILDHWSKKGYYVLTFDRSGSDSRFWVRDFLGVEPVPDSAFLTNAYAKMAVEFLEESTPEDDTPPWETCSAARDALEYFEEREKFDLEEFEQEVLKTPEAVSRFQEHRAKIEEEQGQPLEKSFEISKKDVTKAKKRISAVLKLDTGVEIHVKPSNNSTENDPLLERGFDDRKGMKYIKVYFNKDLSASQA</sequence>
<keyword evidence="2" id="KW-1185">Reference proteome</keyword>
<dbReference type="Pfam" id="PF04245">
    <property type="entry name" value="NA37"/>
    <property type="match status" value="1"/>
</dbReference>
<name>A0A1T4YIB0_9BACT</name>
<dbReference type="OrthoDB" id="9153118at2"/>
<organism evidence="1 2">
    <name type="scientific">Prosthecobacter debontii</name>
    <dbReference type="NCBI Taxonomy" id="48467"/>
    <lineage>
        <taxon>Bacteria</taxon>
        <taxon>Pseudomonadati</taxon>
        <taxon>Verrucomicrobiota</taxon>
        <taxon>Verrucomicrobiia</taxon>
        <taxon>Verrucomicrobiales</taxon>
        <taxon>Verrucomicrobiaceae</taxon>
        <taxon>Prosthecobacter</taxon>
    </lineage>
</organism>
<dbReference type="Proteomes" id="UP000190774">
    <property type="component" value="Unassembled WGS sequence"/>
</dbReference>
<dbReference type="STRING" id="48467.SAMN02745166_03404"/>
<dbReference type="AlphaFoldDB" id="A0A1T4YIB0"/>
<dbReference type="InterPro" id="IPR007358">
    <property type="entry name" value="Nucleoid_associated_NdpA"/>
</dbReference>
<accession>A0A1T4YIB0</accession>
<protein>
    <recommendedName>
        <fullName evidence="3">Nucleoid-associated protein</fullName>
    </recommendedName>
</protein>
<evidence type="ECO:0000313" key="1">
    <source>
        <dbReference type="EMBL" id="SKB01562.1"/>
    </source>
</evidence>
<reference evidence="2" key="1">
    <citation type="submission" date="2017-02" db="EMBL/GenBank/DDBJ databases">
        <authorList>
            <person name="Varghese N."/>
            <person name="Submissions S."/>
        </authorList>
    </citation>
    <scope>NUCLEOTIDE SEQUENCE [LARGE SCALE GENOMIC DNA]</scope>
    <source>
        <strain evidence="2">ATCC 700200</strain>
    </source>
</reference>
<dbReference type="EMBL" id="FUYE01000012">
    <property type="protein sequence ID" value="SKB01562.1"/>
    <property type="molecule type" value="Genomic_DNA"/>
</dbReference>
<gene>
    <name evidence="1" type="ORF">SAMN02745166_03404</name>
</gene>
<evidence type="ECO:0000313" key="2">
    <source>
        <dbReference type="Proteomes" id="UP000190774"/>
    </source>
</evidence>